<protein>
    <submittedName>
        <fullName evidence="2">Uncharacterized protein</fullName>
    </submittedName>
</protein>
<dbReference type="AlphaFoldDB" id="J3LMQ9"/>
<dbReference type="Gramene" id="OB03G23350.1">
    <property type="protein sequence ID" value="OB03G23350.1"/>
    <property type="gene ID" value="OB03G23350"/>
</dbReference>
<evidence type="ECO:0000313" key="2">
    <source>
        <dbReference type="EnsemblPlants" id="OB03G23350.1"/>
    </source>
</evidence>
<sequence length="77" mass="8188">EQSLTHTQGKEDVGGERSAAITDERDERDGGNDDPAPDGVAVLREVLVHEAEALPRGCGRAPEPTRELTVLRAGEAL</sequence>
<organism evidence="2">
    <name type="scientific">Oryza brachyantha</name>
    <name type="common">malo sina</name>
    <dbReference type="NCBI Taxonomy" id="4533"/>
    <lineage>
        <taxon>Eukaryota</taxon>
        <taxon>Viridiplantae</taxon>
        <taxon>Streptophyta</taxon>
        <taxon>Embryophyta</taxon>
        <taxon>Tracheophyta</taxon>
        <taxon>Spermatophyta</taxon>
        <taxon>Magnoliopsida</taxon>
        <taxon>Liliopsida</taxon>
        <taxon>Poales</taxon>
        <taxon>Poaceae</taxon>
        <taxon>BOP clade</taxon>
        <taxon>Oryzoideae</taxon>
        <taxon>Oryzeae</taxon>
        <taxon>Oryzinae</taxon>
        <taxon>Oryza</taxon>
    </lineage>
</organism>
<feature type="region of interest" description="Disordered" evidence="1">
    <location>
        <begin position="1"/>
        <end position="39"/>
    </location>
</feature>
<keyword evidence="3" id="KW-1185">Reference proteome</keyword>
<dbReference type="Proteomes" id="UP000006038">
    <property type="component" value="Chromosome 3"/>
</dbReference>
<dbReference type="EnsemblPlants" id="OB03G23350.1">
    <property type="protein sequence ID" value="OB03G23350.1"/>
    <property type="gene ID" value="OB03G23350"/>
</dbReference>
<reference evidence="2" key="2">
    <citation type="submission" date="2013-04" db="UniProtKB">
        <authorList>
            <consortium name="EnsemblPlants"/>
        </authorList>
    </citation>
    <scope>IDENTIFICATION</scope>
</reference>
<proteinExistence type="predicted"/>
<evidence type="ECO:0000256" key="1">
    <source>
        <dbReference type="SAM" id="MobiDB-lite"/>
    </source>
</evidence>
<accession>J3LMQ9</accession>
<name>J3LMQ9_ORYBR</name>
<reference evidence="2" key="1">
    <citation type="journal article" date="2013" name="Nat. Commun.">
        <title>Whole-genome sequencing of Oryza brachyantha reveals mechanisms underlying Oryza genome evolution.</title>
        <authorList>
            <person name="Chen J."/>
            <person name="Huang Q."/>
            <person name="Gao D."/>
            <person name="Wang J."/>
            <person name="Lang Y."/>
            <person name="Liu T."/>
            <person name="Li B."/>
            <person name="Bai Z."/>
            <person name="Luis Goicoechea J."/>
            <person name="Liang C."/>
            <person name="Chen C."/>
            <person name="Zhang W."/>
            <person name="Sun S."/>
            <person name="Liao Y."/>
            <person name="Zhang X."/>
            <person name="Yang L."/>
            <person name="Song C."/>
            <person name="Wang M."/>
            <person name="Shi J."/>
            <person name="Liu G."/>
            <person name="Liu J."/>
            <person name="Zhou H."/>
            <person name="Zhou W."/>
            <person name="Yu Q."/>
            <person name="An N."/>
            <person name="Chen Y."/>
            <person name="Cai Q."/>
            <person name="Wang B."/>
            <person name="Liu B."/>
            <person name="Min J."/>
            <person name="Huang Y."/>
            <person name="Wu H."/>
            <person name="Li Z."/>
            <person name="Zhang Y."/>
            <person name="Yin Y."/>
            <person name="Song W."/>
            <person name="Jiang J."/>
            <person name="Jackson S.A."/>
            <person name="Wing R.A."/>
            <person name="Wang J."/>
            <person name="Chen M."/>
        </authorList>
    </citation>
    <scope>NUCLEOTIDE SEQUENCE [LARGE SCALE GENOMIC DNA]</scope>
    <source>
        <strain evidence="2">cv. IRGC 101232</strain>
    </source>
</reference>
<dbReference type="HOGENOM" id="CLU_2645321_0_0_1"/>
<evidence type="ECO:0000313" key="3">
    <source>
        <dbReference type="Proteomes" id="UP000006038"/>
    </source>
</evidence>
<feature type="compositionally biased region" description="Basic and acidic residues" evidence="1">
    <location>
        <begin position="22"/>
        <end position="31"/>
    </location>
</feature>